<dbReference type="PANTHER" id="PTHR34227">
    <property type="entry name" value="CHAPERONE PROTEIN YCDY"/>
    <property type="match status" value="1"/>
</dbReference>
<dbReference type="InterPro" id="IPR020945">
    <property type="entry name" value="DMSO/NO3_reduct_chaperone"/>
</dbReference>
<dbReference type="Pfam" id="PF02613">
    <property type="entry name" value="Nitrate_red_del"/>
    <property type="match status" value="1"/>
</dbReference>
<protein>
    <submittedName>
        <fullName evidence="2">Molecular chaperone TorD family protein</fullName>
    </submittedName>
</protein>
<accession>A0A9D2UV05</accession>
<dbReference type="AlphaFoldDB" id="A0A9D2UV05"/>
<reference evidence="2" key="2">
    <citation type="submission" date="2021-09" db="EMBL/GenBank/DDBJ databases">
        <authorList>
            <person name="Gilroy R."/>
        </authorList>
    </citation>
    <scope>NUCLEOTIDE SEQUENCE</scope>
    <source>
        <strain evidence="2">ChiGjej6B6-11269</strain>
    </source>
</reference>
<dbReference type="Gene3D" id="1.10.3480.10">
    <property type="entry name" value="TorD-like"/>
    <property type="match status" value="1"/>
</dbReference>
<evidence type="ECO:0000313" key="2">
    <source>
        <dbReference type="EMBL" id="HJF64614.1"/>
    </source>
</evidence>
<comment type="caution">
    <text evidence="2">The sequence shown here is derived from an EMBL/GenBank/DDBJ whole genome shotgun (WGS) entry which is preliminary data.</text>
</comment>
<sequence length="224" mass="24461">VGTADMFELLGRVFSFPNQEIANALSDESLYSDLKSCLSDAGVDVSEPLRKSCDAALRSLGGCDASELLEQLRIGYSLTYLSPGKPPVYPYESAFRHVADGKPGSPALFRSPVTLDVEREMRQAGVMPVDSRKIPCDAFWNECAFLAYAFGKRAECMQRCDEGGFKEWNSTVSSFVANHASKWMAGFLKDSGAFKESGIYGKIAALAVPFIEVVCQRHGKEASE</sequence>
<dbReference type="EMBL" id="DYWI01000009">
    <property type="protein sequence ID" value="HJF64614.1"/>
    <property type="molecule type" value="Genomic_DNA"/>
</dbReference>
<evidence type="ECO:0000313" key="3">
    <source>
        <dbReference type="Proteomes" id="UP000786989"/>
    </source>
</evidence>
<reference evidence="2" key="1">
    <citation type="journal article" date="2021" name="PeerJ">
        <title>Extensive microbial diversity within the chicken gut microbiome revealed by metagenomics and culture.</title>
        <authorList>
            <person name="Gilroy R."/>
            <person name="Ravi A."/>
            <person name="Getino M."/>
            <person name="Pursley I."/>
            <person name="Horton D.L."/>
            <person name="Alikhan N.F."/>
            <person name="Baker D."/>
            <person name="Gharbi K."/>
            <person name="Hall N."/>
            <person name="Watson M."/>
            <person name="Adriaenssens E.M."/>
            <person name="Foster-Nyarko E."/>
            <person name="Jarju S."/>
            <person name="Secka A."/>
            <person name="Antonio M."/>
            <person name="Oren A."/>
            <person name="Chaudhuri R.R."/>
            <person name="La Ragione R."/>
            <person name="Hildebrand F."/>
            <person name="Pallen M.J."/>
        </authorList>
    </citation>
    <scope>NUCLEOTIDE SEQUENCE</scope>
    <source>
        <strain evidence="2">ChiGjej6B6-11269</strain>
    </source>
</reference>
<keyword evidence="1" id="KW-0143">Chaperone</keyword>
<evidence type="ECO:0000256" key="1">
    <source>
        <dbReference type="ARBA" id="ARBA00023186"/>
    </source>
</evidence>
<organism evidence="2 3">
    <name type="scientific">Slackia equolifaciens</name>
    <dbReference type="NCBI Taxonomy" id="498718"/>
    <lineage>
        <taxon>Bacteria</taxon>
        <taxon>Bacillati</taxon>
        <taxon>Actinomycetota</taxon>
        <taxon>Coriobacteriia</taxon>
        <taxon>Eggerthellales</taxon>
        <taxon>Eggerthellaceae</taxon>
        <taxon>Slackia</taxon>
    </lineage>
</organism>
<dbReference type="SUPFAM" id="SSF89155">
    <property type="entry name" value="TorD-like"/>
    <property type="match status" value="1"/>
</dbReference>
<gene>
    <name evidence="2" type="ORF">K8U77_00650</name>
</gene>
<dbReference type="Proteomes" id="UP000786989">
    <property type="component" value="Unassembled WGS sequence"/>
</dbReference>
<dbReference type="InterPro" id="IPR050289">
    <property type="entry name" value="TorD/DmsD_chaperones"/>
</dbReference>
<dbReference type="InterPro" id="IPR036411">
    <property type="entry name" value="TorD-like_sf"/>
</dbReference>
<proteinExistence type="predicted"/>
<feature type="non-terminal residue" evidence="2">
    <location>
        <position position="1"/>
    </location>
</feature>
<dbReference type="PANTHER" id="PTHR34227:SF1">
    <property type="entry name" value="DIMETHYL SULFOXIDE REDUCTASE CHAPERONE-RELATED"/>
    <property type="match status" value="1"/>
</dbReference>
<name>A0A9D2UV05_9ACTN</name>